<evidence type="ECO:0000313" key="1">
    <source>
        <dbReference type="EMBL" id="MBS4893186.1"/>
    </source>
</evidence>
<dbReference type="EMBL" id="JAGZMU010000002">
    <property type="protein sequence ID" value="MBS4893186.1"/>
    <property type="molecule type" value="Genomic_DNA"/>
</dbReference>
<name>A0A943A6A0_VEIPA</name>
<dbReference type="NCBIfam" id="NF045477">
    <property type="entry name" value="LPO_1073_dom"/>
    <property type="match status" value="1"/>
</dbReference>
<gene>
    <name evidence="1" type="ORF">KHZ90_05340</name>
</gene>
<dbReference type="RefSeq" id="WP_278467220.1">
    <property type="nucleotide sequence ID" value="NZ_JAGZMU010000002.1"/>
</dbReference>
<organism evidence="1 2">
    <name type="scientific">Veillonella parvula</name>
    <name type="common">Staphylococcus parvulus</name>
    <dbReference type="NCBI Taxonomy" id="29466"/>
    <lineage>
        <taxon>Bacteria</taxon>
        <taxon>Bacillati</taxon>
        <taxon>Bacillota</taxon>
        <taxon>Negativicutes</taxon>
        <taxon>Veillonellales</taxon>
        <taxon>Veillonellaceae</taxon>
        <taxon>Veillonella</taxon>
    </lineage>
</organism>
<evidence type="ECO:0000313" key="2">
    <source>
        <dbReference type="Proteomes" id="UP000778864"/>
    </source>
</evidence>
<sequence length="297" mass="34018">MLEKQRIETGNNSTTVMVGRDVNHFNNGITYMEAKAICNDLFQLNLYKLKEAAETIATKRAEELINGFLQKLEERGLIKPEVFQDPDMQYTLVNAQIAYAKSGDKDVEDLLITLLIERVNQHEDDLSKIILNESLNVINLLTKEHLNILAAIFFMRYVKKHAVNRYEIIDYFNIVLGFIKKCTNTNTEIVFDHLAYSRCITPTNAFMHPAFATFEPYMEICFGVEISNDPNDMNKLLNTEPCFREIIKLWDNSYLSNAVLTSVGKAIAITYIRSQNILLPYETWLSCSSSNSKSSID</sequence>
<dbReference type="AlphaFoldDB" id="A0A943A6A0"/>
<dbReference type="InterPro" id="IPR053773">
    <property type="entry name" value="Vpar_1526-like"/>
</dbReference>
<protein>
    <submittedName>
        <fullName evidence="1">Uncharacterized protein</fullName>
    </submittedName>
</protein>
<dbReference type="Proteomes" id="UP000778864">
    <property type="component" value="Unassembled WGS sequence"/>
</dbReference>
<proteinExistence type="predicted"/>
<accession>A0A943A6A0</accession>
<reference evidence="1" key="1">
    <citation type="submission" date="2021-02" db="EMBL/GenBank/DDBJ databases">
        <title>Infant gut strain persistence is associated with maternal origin, phylogeny, and functional potential including surface adhesion and iron acquisition.</title>
        <authorList>
            <person name="Lou Y.C."/>
        </authorList>
    </citation>
    <scope>NUCLEOTIDE SEQUENCE</scope>
    <source>
        <strain evidence="1">L3_108_031G1_dasL3_108_031G1_concoct_20</strain>
    </source>
</reference>
<comment type="caution">
    <text evidence="1">The sequence shown here is derived from an EMBL/GenBank/DDBJ whole genome shotgun (WGS) entry which is preliminary data.</text>
</comment>